<feature type="domain" description="EamA" evidence="6">
    <location>
        <begin position="218"/>
        <end position="345"/>
    </location>
</feature>
<keyword evidence="3 5" id="KW-1133">Transmembrane helix</keyword>
<dbReference type="Pfam" id="PF00892">
    <property type="entry name" value="EamA"/>
    <property type="match status" value="2"/>
</dbReference>
<keyword evidence="4 5" id="KW-0472">Membrane</keyword>
<accession>A0A9P7BWT2</accession>
<dbReference type="InterPro" id="IPR037185">
    <property type="entry name" value="EmrE-like"/>
</dbReference>
<name>A0A9P7BWT2_RHIOR</name>
<feature type="transmembrane region" description="Helical" evidence="5">
    <location>
        <begin position="152"/>
        <end position="173"/>
    </location>
</feature>
<feature type="transmembrane region" description="Helical" evidence="5">
    <location>
        <begin position="244"/>
        <end position="262"/>
    </location>
</feature>
<keyword evidence="8" id="KW-1185">Reference proteome</keyword>
<proteinExistence type="predicted"/>
<dbReference type="AlphaFoldDB" id="A0A9P7BWT2"/>
<dbReference type="Proteomes" id="UP000716291">
    <property type="component" value="Unassembled WGS sequence"/>
</dbReference>
<sequence length="375" mass="41809">MPSEEESTVNPIPSSVMIVNESTPLLSQEQYQAGSTITNSQNNRQSLSLWSFNADVTARQKETKGVILLSLSSLFFAIISVLVKYLQTTIPSFEIVFARSAMQLFLGLISCLILGVHPLGKKGIRKWILLRALTSSIALYLFFYGLTKLPLIDATVVFFVGPIFKIIIASSVLNENYSVKDGFYSFICFIGLLFVIKPSVLFHQQMTVEDVPRSIATVAVLVGALMSAMAYVTARKLGQDTHIVVHMVYFGLVASIISLPRLQEFVIPDQLDTIWMLGAIGLVAFLGQTLLNYGLKLAPFGLANIIQAGDVILAFIFGIVLFNEQPGFYTIIGSIIVVLMTTMVNIHRWRILQLRNVALRKRRSKDRLIQQQRER</sequence>
<gene>
    <name evidence="7" type="ORF">G6F64_001728</name>
</gene>
<feature type="transmembrane region" description="Helical" evidence="5">
    <location>
        <begin position="182"/>
        <end position="202"/>
    </location>
</feature>
<evidence type="ECO:0000256" key="4">
    <source>
        <dbReference type="ARBA" id="ARBA00023136"/>
    </source>
</evidence>
<dbReference type="InterPro" id="IPR000620">
    <property type="entry name" value="EamA_dom"/>
</dbReference>
<comment type="caution">
    <text evidence="7">The sequence shown here is derived from an EMBL/GenBank/DDBJ whole genome shotgun (WGS) entry which is preliminary data.</text>
</comment>
<dbReference type="SUPFAM" id="SSF103481">
    <property type="entry name" value="Multidrug resistance efflux transporter EmrE"/>
    <property type="match status" value="2"/>
</dbReference>
<keyword evidence="2 5" id="KW-0812">Transmembrane</keyword>
<dbReference type="GO" id="GO:0016020">
    <property type="term" value="C:membrane"/>
    <property type="evidence" value="ECO:0007669"/>
    <property type="project" value="UniProtKB-SubCell"/>
</dbReference>
<feature type="transmembrane region" description="Helical" evidence="5">
    <location>
        <begin position="328"/>
        <end position="346"/>
    </location>
</feature>
<evidence type="ECO:0000256" key="5">
    <source>
        <dbReference type="SAM" id="Phobius"/>
    </source>
</evidence>
<feature type="transmembrane region" description="Helical" evidence="5">
    <location>
        <begin position="214"/>
        <end position="232"/>
    </location>
</feature>
<evidence type="ECO:0000313" key="7">
    <source>
        <dbReference type="EMBL" id="KAG1314112.1"/>
    </source>
</evidence>
<dbReference type="EMBL" id="JAANQT010000138">
    <property type="protein sequence ID" value="KAG1314112.1"/>
    <property type="molecule type" value="Genomic_DNA"/>
</dbReference>
<evidence type="ECO:0000256" key="3">
    <source>
        <dbReference type="ARBA" id="ARBA00022989"/>
    </source>
</evidence>
<feature type="transmembrane region" description="Helical" evidence="5">
    <location>
        <begin position="66"/>
        <end position="83"/>
    </location>
</feature>
<dbReference type="OrthoDB" id="306876at2759"/>
<evidence type="ECO:0000259" key="6">
    <source>
        <dbReference type="Pfam" id="PF00892"/>
    </source>
</evidence>
<protein>
    <recommendedName>
        <fullName evidence="6">EamA domain-containing protein</fullName>
    </recommendedName>
</protein>
<feature type="transmembrane region" description="Helical" evidence="5">
    <location>
        <begin position="302"/>
        <end position="322"/>
    </location>
</feature>
<dbReference type="PANTHER" id="PTHR22911:SF6">
    <property type="entry name" value="SOLUTE CARRIER FAMILY 35 MEMBER G1"/>
    <property type="match status" value="1"/>
</dbReference>
<dbReference type="PANTHER" id="PTHR22911">
    <property type="entry name" value="ACYL-MALONYL CONDENSING ENZYME-RELATED"/>
    <property type="match status" value="1"/>
</dbReference>
<reference evidence="7" key="1">
    <citation type="journal article" date="2020" name="Microb. Genom.">
        <title>Genetic diversity of clinical and environmental Mucorales isolates obtained from an investigation of mucormycosis cases among solid organ transplant recipients.</title>
        <authorList>
            <person name="Nguyen M.H."/>
            <person name="Kaul D."/>
            <person name="Muto C."/>
            <person name="Cheng S.J."/>
            <person name="Richter R.A."/>
            <person name="Bruno V.M."/>
            <person name="Liu G."/>
            <person name="Beyhan S."/>
            <person name="Sundermann A.J."/>
            <person name="Mounaud S."/>
            <person name="Pasculle A.W."/>
            <person name="Nierman W.C."/>
            <person name="Driscoll E."/>
            <person name="Cumbie R."/>
            <person name="Clancy C.J."/>
            <person name="Dupont C.L."/>
        </authorList>
    </citation>
    <scope>NUCLEOTIDE SEQUENCE</scope>
    <source>
        <strain evidence="7">GL11</strain>
    </source>
</reference>
<evidence type="ECO:0000256" key="1">
    <source>
        <dbReference type="ARBA" id="ARBA00004141"/>
    </source>
</evidence>
<feature type="transmembrane region" description="Helical" evidence="5">
    <location>
        <begin position="274"/>
        <end position="295"/>
    </location>
</feature>
<evidence type="ECO:0000313" key="8">
    <source>
        <dbReference type="Proteomes" id="UP000716291"/>
    </source>
</evidence>
<feature type="transmembrane region" description="Helical" evidence="5">
    <location>
        <begin position="128"/>
        <end position="146"/>
    </location>
</feature>
<feature type="domain" description="EamA" evidence="6">
    <location>
        <begin position="64"/>
        <end position="196"/>
    </location>
</feature>
<feature type="transmembrane region" description="Helical" evidence="5">
    <location>
        <begin position="95"/>
        <end position="116"/>
    </location>
</feature>
<comment type="subcellular location">
    <subcellularLocation>
        <location evidence="1">Membrane</location>
        <topology evidence="1">Multi-pass membrane protein</topology>
    </subcellularLocation>
</comment>
<evidence type="ECO:0000256" key="2">
    <source>
        <dbReference type="ARBA" id="ARBA00022692"/>
    </source>
</evidence>
<organism evidence="7 8">
    <name type="scientific">Rhizopus oryzae</name>
    <name type="common">Mucormycosis agent</name>
    <name type="synonym">Rhizopus arrhizus var. delemar</name>
    <dbReference type="NCBI Taxonomy" id="64495"/>
    <lineage>
        <taxon>Eukaryota</taxon>
        <taxon>Fungi</taxon>
        <taxon>Fungi incertae sedis</taxon>
        <taxon>Mucoromycota</taxon>
        <taxon>Mucoromycotina</taxon>
        <taxon>Mucoromycetes</taxon>
        <taxon>Mucorales</taxon>
        <taxon>Mucorineae</taxon>
        <taxon>Rhizopodaceae</taxon>
        <taxon>Rhizopus</taxon>
    </lineage>
</organism>